<dbReference type="EMBL" id="BMZB01000001">
    <property type="protein sequence ID" value="GGZ25852.1"/>
    <property type="molecule type" value="Genomic_DNA"/>
</dbReference>
<evidence type="ECO:0000259" key="4">
    <source>
        <dbReference type="Pfam" id="PF00150"/>
    </source>
</evidence>
<evidence type="ECO:0000256" key="1">
    <source>
        <dbReference type="ARBA" id="ARBA00022801"/>
    </source>
</evidence>
<comment type="caution">
    <text evidence="5">The sequence shown here is derived from an EMBL/GenBank/DDBJ whole genome shotgun (WGS) entry which is preliminary data.</text>
</comment>
<keyword evidence="2 3" id="KW-0326">Glycosidase</keyword>
<dbReference type="Pfam" id="PF00150">
    <property type="entry name" value="Cellulase"/>
    <property type="match status" value="1"/>
</dbReference>
<dbReference type="RefSeq" id="WP_229807556.1">
    <property type="nucleotide sequence ID" value="NZ_BMZB01000001.1"/>
</dbReference>
<reference evidence="5" key="1">
    <citation type="journal article" date="2014" name="Int. J. Syst. Evol. Microbiol.">
        <title>Complete genome sequence of Corynebacterium casei LMG S-19264T (=DSM 44701T), isolated from a smear-ripened cheese.</title>
        <authorList>
            <consortium name="US DOE Joint Genome Institute (JGI-PGF)"/>
            <person name="Walter F."/>
            <person name="Albersmeier A."/>
            <person name="Kalinowski J."/>
            <person name="Ruckert C."/>
        </authorList>
    </citation>
    <scope>NUCLEOTIDE SEQUENCE</scope>
    <source>
        <strain evidence="5">KCTC 32296</strain>
    </source>
</reference>
<dbReference type="SUPFAM" id="SSF51445">
    <property type="entry name" value="(Trans)glycosidases"/>
    <property type="match status" value="1"/>
</dbReference>
<evidence type="ECO:0000313" key="5">
    <source>
        <dbReference type="EMBL" id="GGZ25852.1"/>
    </source>
</evidence>
<dbReference type="AlphaFoldDB" id="A0A918UPU4"/>
<protein>
    <submittedName>
        <fullName evidence="5">Mannan endo-1,4-beta-mannosidase</fullName>
    </submittedName>
</protein>
<evidence type="ECO:0000256" key="2">
    <source>
        <dbReference type="ARBA" id="ARBA00023295"/>
    </source>
</evidence>
<dbReference type="GO" id="GO:0009251">
    <property type="term" value="P:glucan catabolic process"/>
    <property type="evidence" value="ECO:0007669"/>
    <property type="project" value="TreeGrafter"/>
</dbReference>
<reference evidence="5" key="2">
    <citation type="submission" date="2020-09" db="EMBL/GenBank/DDBJ databases">
        <authorList>
            <person name="Sun Q."/>
            <person name="Kim S."/>
        </authorList>
    </citation>
    <scope>NUCLEOTIDE SEQUENCE</scope>
    <source>
        <strain evidence="5">KCTC 32296</strain>
    </source>
</reference>
<dbReference type="PANTHER" id="PTHR34142:SF1">
    <property type="entry name" value="GLYCOSIDE HYDROLASE FAMILY 5 DOMAIN-CONTAINING PROTEIN"/>
    <property type="match status" value="1"/>
</dbReference>
<keyword evidence="6" id="KW-1185">Reference proteome</keyword>
<keyword evidence="1 3" id="KW-0378">Hydrolase</keyword>
<dbReference type="Gene3D" id="3.20.20.80">
    <property type="entry name" value="Glycosidases"/>
    <property type="match status" value="1"/>
</dbReference>
<feature type="domain" description="Glycoside hydrolase family 5" evidence="4">
    <location>
        <begin position="21"/>
        <end position="273"/>
    </location>
</feature>
<dbReference type="PANTHER" id="PTHR34142">
    <property type="entry name" value="ENDO-BETA-1,4-GLUCANASE A"/>
    <property type="match status" value="1"/>
</dbReference>
<dbReference type="GO" id="GO:0004553">
    <property type="term" value="F:hydrolase activity, hydrolyzing O-glycosyl compounds"/>
    <property type="evidence" value="ECO:0007669"/>
    <property type="project" value="InterPro"/>
</dbReference>
<dbReference type="InterPro" id="IPR001547">
    <property type="entry name" value="Glyco_hydro_5"/>
</dbReference>
<organism evidence="5 6">
    <name type="scientific">Asticcacaulis endophyticus</name>
    <dbReference type="NCBI Taxonomy" id="1395890"/>
    <lineage>
        <taxon>Bacteria</taxon>
        <taxon>Pseudomonadati</taxon>
        <taxon>Pseudomonadota</taxon>
        <taxon>Alphaproteobacteria</taxon>
        <taxon>Caulobacterales</taxon>
        <taxon>Caulobacteraceae</taxon>
        <taxon>Asticcacaulis</taxon>
    </lineage>
</organism>
<accession>A0A918UPU4</accession>
<dbReference type="InterPro" id="IPR017853">
    <property type="entry name" value="GH"/>
</dbReference>
<dbReference type="Proteomes" id="UP000662572">
    <property type="component" value="Unassembled WGS sequence"/>
</dbReference>
<proteinExistence type="inferred from homology"/>
<sequence length="335" mass="36738">MAAVLAVPAHADMMIRDGQVVESSGAPFVMRGINHAHLWFPNRTERALKDIAATGANTVRIVLGNGVRWNRTSERTVRQLIARSKAAGLIAVLEVHDTTGYGQTGDGAPKDAATIAQATDYWIGIKDALIGQEDYVILNIANEPSGNDVAESYWVDEHRAAIVRLRAAGLKNVIMVDGPNWGQDGSQTMLRRAREVFEADPLKNTLFSVHMYQVYDRPDVIRGYIDGFRSQGLALVVGEFGPDHEGDPVDEATIFDLTNQHGIGYLGWSWSGNGPKARNLDMTVKFNARHLTPWGERILHGEGGIKATSKPAAIFEQVAETPPARNIFSRWFGVD</sequence>
<evidence type="ECO:0000313" key="6">
    <source>
        <dbReference type="Proteomes" id="UP000662572"/>
    </source>
</evidence>
<gene>
    <name evidence="5" type="ORF">GCM10011273_09110</name>
</gene>
<comment type="similarity">
    <text evidence="3">Belongs to the glycosyl hydrolase 5 (cellulase A) family.</text>
</comment>
<name>A0A918UPU4_9CAUL</name>
<evidence type="ECO:0000256" key="3">
    <source>
        <dbReference type="RuleBase" id="RU361153"/>
    </source>
</evidence>